<dbReference type="GeneID" id="106838607"/>
<feature type="compositionally biased region" description="Acidic residues" evidence="1">
    <location>
        <begin position="317"/>
        <end position="326"/>
    </location>
</feature>
<feature type="compositionally biased region" description="Low complexity" evidence="1">
    <location>
        <begin position="62"/>
        <end position="77"/>
    </location>
</feature>
<reference evidence="4 5" key="1">
    <citation type="journal article" date="2020" name="Nat. Commun.">
        <title>Donkey genomes provide new insights into domestication and selection for coat color.</title>
        <authorList>
            <person name="Wang"/>
            <person name="C."/>
            <person name="Li"/>
            <person name="H."/>
            <person name="Guo"/>
            <person name="Y."/>
            <person name="Huang"/>
            <person name="J."/>
            <person name="Sun"/>
            <person name="Y."/>
            <person name="Min"/>
            <person name="J."/>
            <person name="Wang"/>
            <person name="J."/>
            <person name="Fang"/>
            <person name="X."/>
            <person name="Zhao"/>
            <person name="Z."/>
            <person name="Wang"/>
            <person name="S."/>
            <person name="Zhang"/>
            <person name="Y."/>
            <person name="Liu"/>
            <person name="Q."/>
            <person name="Jiang"/>
            <person name="Q."/>
            <person name="Wang"/>
            <person name="X."/>
            <person name="Guo"/>
            <person name="Y."/>
            <person name="Yang"/>
            <person name="C."/>
            <person name="Wang"/>
            <person name="Y."/>
            <person name="Tian"/>
            <person name="F."/>
            <person name="Zhuang"/>
            <person name="G."/>
            <person name="Fan"/>
            <person name="Y."/>
            <person name="Gao"/>
            <person name="Q."/>
            <person name="Li"/>
            <person name="Y."/>
            <person name="Ju"/>
            <person name="Z."/>
            <person name="Li"/>
            <person name="J."/>
            <person name="Li"/>
            <person name="R."/>
            <person name="Hou"/>
            <person name="M."/>
            <person name="Yang"/>
            <person name="G."/>
            <person name="Liu"/>
            <person name="G."/>
            <person name="Liu"/>
            <person name="W."/>
            <person name="Guo"/>
            <person name="J."/>
            <person name="Pan"/>
            <person name="S."/>
            <person name="Fan"/>
            <person name="G."/>
            <person name="Zhang"/>
            <person name="W."/>
            <person name="Zhang"/>
            <person name="R."/>
            <person name="Yu"/>
            <person name="J."/>
            <person name="Zhang"/>
            <person name="X."/>
            <person name="Yin"/>
            <person name="Q."/>
            <person name="Ji"/>
            <person name="C."/>
            <person name="Jin"/>
            <person name="Y."/>
            <person name="Yue"/>
            <person name="G."/>
            <person name="Liu"/>
            <person name="M."/>
            <person name="Xu"/>
            <person name="J."/>
            <person name="Liu"/>
            <person name="S."/>
            <person name="Jordana"/>
            <person name="J."/>
            <person name="Noce"/>
            <person name="A."/>
            <person name="Amills"/>
            <person name="M."/>
            <person name="Wu"/>
            <person name="D.D."/>
            <person name="Li"/>
            <person name="S."/>
            <person name="Zhou"/>
            <person name="X. and Zhong"/>
            <person name="J."/>
        </authorList>
    </citation>
    <scope>NUCLEOTIDE SEQUENCE [LARGE SCALE GENOMIC DNA]</scope>
</reference>
<protein>
    <recommendedName>
        <fullName evidence="6">Trans-Golgi network integral membrane protein 2</fullName>
    </recommendedName>
</protein>
<dbReference type="Pfam" id="PF17818">
    <property type="entry name" value="KCT2"/>
    <property type="match status" value="1"/>
</dbReference>
<dbReference type="CTD" id="10618"/>
<feature type="region of interest" description="Disordered" evidence="1">
    <location>
        <begin position="47"/>
        <end position="345"/>
    </location>
</feature>
<evidence type="ECO:0000256" key="2">
    <source>
        <dbReference type="SAM" id="Phobius"/>
    </source>
</evidence>
<feature type="region of interest" description="Disordered" evidence="1">
    <location>
        <begin position="1"/>
        <end position="21"/>
    </location>
</feature>
<dbReference type="GO" id="GO:0030140">
    <property type="term" value="C:trans-Golgi network transport vesicle"/>
    <property type="evidence" value="ECO:0007669"/>
    <property type="project" value="TreeGrafter"/>
</dbReference>
<proteinExistence type="predicted"/>
<dbReference type="PANTHER" id="PTHR23211:SF0">
    <property type="entry name" value="TRANS-GOLGI NETWORK INTEGRAL MEMBRANE PROTEIN 2"/>
    <property type="match status" value="1"/>
</dbReference>
<sequence>MSAELARQRRESRVGRKQSRGRMRFPVVLLLLSLAVLGAMPLAASPNENLAHSQEENQAVRGGDSSQPGSGPAGQPGNTSSGTAGQSENAGSGTAGQSRNTSSGTAGQSRNTSSGTAGQSENAGSGTAGQSRNTSSGPAGQPVNAGSGTAGQSENAGSGTAGQSENAGSGTAGQPANGTVGHRANGTADEPGNASSVTAGQPANGTVGHRTNGTADEPGNAVSVTAGQPGNTGPGTAGEAGQSTNDPSKKLTSGPSSGNKEPSQPDLNTVAEGETSHASKTEPGDGVLLDPHSTYLQQEGVGKPPEPAEDMEPKEAEEGDTEPEEDSPLKEEKEMPGLASSENGEGMLLDSMSREKDDLSKNSLGSASAESSHFFAYLVTAAILVAVLYVAYHNKRKIIAFVLEGKRSKVTRRPKASDYQRLDQKAAQCFVHSNPGRGHGTAHQTTLRQHPSCHN</sequence>
<organism evidence="4 5">
    <name type="scientific">Equus asinus</name>
    <name type="common">Donkey</name>
    <name type="synonym">Equus africanus asinus</name>
    <dbReference type="NCBI Taxonomy" id="9793"/>
    <lineage>
        <taxon>Eukaryota</taxon>
        <taxon>Metazoa</taxon>
        <taxon>Chordata</taxon>
        <taxon>Craniata</taxon>
        <taxon>Vertebrata</taxon>
        <taxon>Euteleostomi</taxon>
        <taxon>Mammalia</taxon>
        <taxon>Eutheria</taxon>
        <taxon>Laurasiatheria</taxon>
        <taxon>Perissodactyla</taxon>
        <taxon>Equidae</taxon>
        <taxon>Equus</taxon>
    </lineage>
</organism>
<feature type="transmembrane region" description="Helical" evidence="2">
    <location>
        <begin position="374"/>
        <end position="392"/>
    </location>
</feature>
<reference evidence="4" key="2">
    <citation type="submission" date="2025-08" db="UniProtKB">
        <authorList>
            <consortium name="Ensembl"/>
        </authorList>
    </citation>
    <scope>IDENTIFICATION</scope>
</reference>
<dbReference type="RefSeq" id="XP_070367971.1">
    <property type="nucleotide sequence ID" value="XM_070511870.1"/>
</dbReference>
<feature type="compositionally biased region" description="Polar residues" evidence="1">
    <location>
        <begin position="241"/>
        <end position="267"/>
    </location>
</feature>
<dbReference type="GO" id="GO:0005768">
    <property type="term" value="C:endosome"/>
    <property type="evidence" value="ECO:0007669"/>
    <property type="project" value="TreeGrafter"/>
</dbReference>
<reference evidence="4" key="3">
    <citation type="submission" date="2025-09" db="UniProtKB">
        <authorList>
            <consortium name="Ensembl"/>
        </authorList>
    </citation>
    <scope>IDENTIFICATION</scope>
</reference>
<evidence type="ECO:0008006" key="6">
    <source>
        <dbReference type="Google" id="ProtNLM"/>
    </source>
</evidence>
<feature type="signal peptide" evidence="3">
    <location>
        <begin position="1"/>
        <end position="38"/>
    </location>
</feature>
<keyword evidence="3" id="KW-0732">Signal</keyword>
<dbReference type="GO" id="GO:0005802">
    <property type="term" value="C:trans-Golgi network"/>
    <property type="evidence" value="ECO:0007669"/>
    <property type="project" value="TreeGrafter"/>
</dbReference>
<keyword evidence="2" id="KW-1133">Transmembrane helix</keyword>
<dbReference type="AlphaFoldDB" id="A0A8C4L2P7"/>
<evidence type="ECO:0000313" key="4">
    <source>
        <dbReference type="Ensembl" id="ENSEASP00005001785.2"/>
    </source>
</evidence>
<evidence type="ECO:0000256" key="1">
    <source>
        <dbReference type="SAM" id="MobiDB-lite"/>
    </source>
</evidence>
<evidence type="ECO:0000313" key="5">
    <source>
        <dbReference type="Proteomes" id="UP000694387"/>
    </source>
</evidence>
<dbReference type="PANTHER" id="PTHR23211">
    <property type="entry name" value="TRANS-GOLGI NETWORK INTEGRAL MEMBRANE PROTEIN TGN38"/>
    <property type="match status" value="1"/>
</dbReference>
<keyword evidence="2" id="KW-0472">Membrane</keyword>
<feature type="compositionally biased region" description="Polar residues" evidence="1">
    <location>
        <begin position="442"/>
        <end position="455"/>
    </location>
</feature>
<feature type="chain" id="PRO_5040277835" description="Trans-Golgi network integral membrane protein 2" evidence="3">
    <location>
        <begin position="39"/>
        <end position="455"/>
    </location>
</feature>
<feature type="compositionally biased region" description="Basic and acidic residues" evidence="1">
    <location>
        <begin position="274"/>
        <end position="283"/>
    </location>
</feature>
<evidence type="ECO:0000256" key="3">
    <source>
        <dbReference type="SAM" id="SignalP"/>
    </source>
</evidence>
<feature type="compositionally biased region" description="Polar residues" evidence="1">
    <location>
        <begin position="193"/>
        <end position="214"/>
    </location>
</feature>
<keyword evidence="2" id="KW-0812">Transmembrane</keyword>
<accession>A0A8C4L2P7</accession>
<feature type="region of interest" description="Disordered" evidence="1">
    <location>
        <begin position="432"/>
        <end position="455"/>
    </location>
</feature>
<dbReference type="GeneTree" id="ENSGT00530000064712"/>
<gene>
    <name evidence="4" type="primary">TGOLN2</name>
</gene>
<dbReference type="Ensembl" id="ENSEAST00005001985.2">
    <property type="protein sequence ID" value="ENSEASP00005001785.2"/>
    <property type="gene ID" value="ENSEASG00005001427.2"/>
</dbReference>
<feature type="compositionally biased region" description="Basic and acidic residues" evidence="1">
    <location>
        <begin position="1"/>
        <end position="14"/>
    </location>
</feature>
<feature type="compositionally biased region" description="Polar residues" evidence="1">
    <location>
        <begin position="78"/>
        <end position="177"/>
    </location>
</feature>
<dbReference type="Proteomes" id="UP000694387">
    <property type="component" value="Chromosome 6"/>
</dbReference>
<name>A0A8C4L2P7_EQUAS</name>
<keyword evidence="5" id="KW-1185">Reference proteome</keyword>